<name>A0A2K3JVW9_TRIPR</name>
<dbReference type="EMBL" id="ASHM01126593">
    <property type="protein sequence ID" value="PNX58191.1"/>
    <property type="molecule type" value="Genomic_DNA"/>
</dbReference>
<dbReference type="Proteomes" id="UP000236291">
    <property type="component" value="Unassembled WGS sequence"/>
</dbReference>
<proteinExistence type="predicted"/>
<comment type="caution">
    <text evidence="1">The sequence shown here is derived from an EMBL/GenBank/DDBJ whole genome shotgun (WGS) entry which is preliminary data.</text>
</comment>
<organism evidence="1 2">
    <name type="scientific">Trifolium pratense</name>
    <name type="common">Red clover</name>
    <dbReference type="NCBI Taxonomy" id="57577"/>
    <lineage>
        <taxon>Eukaryota</taxon>
        <taxon>Viridiplantae</taxon>
        <taxon>Streptophyta</taxon>
        <taxon>Embryophyta</taxon>
        <taxon>Tracheophyta</taxon>
        <taxon>Spermatophyta</taxon>
        <taxon>Magnoliopsida</taxon>
        <taxon>eudicotyledons</taxon>
        <taxon>Gunneridae</taxon>
        <taxon>Pentapetalae</taxon>
        <taxon>rosids</taxon>
        <taxon>fabids</taxon>
        <taxon>Fabales</taxon>
        <taxon>Fabaceae</taxon>
        <taxon>Papilionoideae</taxon>
        <taxon>50 kb inversion clade</taxon>
        <taxon>NPAAA clade</taxon>
        <taxon>Hologalegina</taxon>
        <taxon>IRL clade</taxon>
        <taxon>Trifolieae</taxon>
        <taxon>Trifolium</taxon>
    </lineage>
</organism>
<accession>A0A2K3JVW9</accession>
<dbReference type="AlphaFoldDB" id="A0A2K3JVW9"/>
<gene>
    <name evidence="1" type="ORF">L195_g059068</name>
</gene>
<reference evidence="1 2" key="1">
    <citation type="journal article" date="2014" name="Am. J. Bot.">
        <title>Genome assembly and annotation for red clover (Trifolium pratense; Fabaceae).</title>
        <authorList>
            <person name="Istvanek J."/>
            <person name="Jaros M."/>
            <person name="Krenek A."/>
            <person name="Repkova J."/>
        </authorList>
    </citation>
    <scope>NUCLEOTIDE SEQUENCE [LARGE SCALE GENOMIC DNA]</scope>
    <source>
        <strain evidence="2">cv. Tatra</strain>
        <tissue evidence="1">Young leaves</tissue>
    </source>
</reference>
<reference evidence="1 2" key="2">
    <citation type="journal article" date="2017" name="Front. Plant Sci.">
        <title>Gene Classification and Mining of Molecular Markers Useful in Red Clover (Trifolium pratense) Breeding.</title>
        <authorList>
            <person name="Istvanek J."/>
            <person name="Dluhosova J."/>
            <person name="Dluhos P."/>
            <person name="Patkova L."/>
            <person name="Nedelnik J."/>
            <person name="Repkova J."/>
        </authorList>
    </citation>
    <scope>NUCLEOTIDE SEQUENCE [LARGE SCALE GENOMIC DNA]</scope>
    <source>
        <strain evidence="2">cv. Tatra</strain>
        <tissue evidence="1">Young leaves</tissue>
    </source>
</reference>
<evidence type="ECO:0000313" key="2">
    <source>
        <dbReference type="Proteomes" id="UP000236291"/>
    </source>
</evidence>
<feature type="non-terminal residue" evidence="1">
    <location>
        <position position="1"/>
    </location>
</feature>
<evidence type="ECO:0000313" key="1">
    <source>
        <dbReference type="EMBL" id="PNX58191.1"/>
    </source>
</evidence>
<sequence length="53" mass="5774">GYNPLSAYCYSKKASMQTLAAKCIGDVLMKLLKNHAGCNMSGILSLCMIYILK</sequence>
<protein>
    <submittedName>
        <fullName evidence="1">Uncharacterized protein</fullName>
    </submittedName>
</protein>